<reference evidence="1" key="1">
    <citation type="submission" date="2020-12" db="EMBL/GenBank/DDBJ databases">
        <title>Antrihabitans popcorni sp. nov. and Antrihabitans auranticaus sp. nov., isolated from a larva cave.</title>
        <authorList>
            <person name="Lee S.D."/>
            <person name="Kim I.S."/>
        </authorList>
    </citation>
    <scope>NUCLEOTIDE SEQUENCE</scope>
    <source>
        <strain evidence="1">YC3-6</strain>
    </source>
</reference>
<dbReference type="InterPro" id="IPR052732">
    <property type="entry name" value="Cell-binding_unc_protein"/>
</dbReference>
<dbReference type="SUPFAM" id="SSF52540">
    <property type="entry name" value="P-loop containing nucleoside triphosphate hydrolases"/>
    <property type="match status" value="1"/>
</dbReference>
<proteinExistence type="predicted"/>
<dbReference type="AlphaFoldDB" id="A0A934NTS9"/>
<accession>A0A934NTS9</accession>
<dbReference type="PANTHER" id="PTHR43883:SF1">
    <property type="entry name" value="GLUCONOKINASE"/>
    <property type="match status" value="1"/>
</dbReference>
<dbReference type="InterPro" id="IPR027417">
    <property type="entry name" value="P-loop_NTPase"/>
</dbReference>
<dbReference type="Gene3D" id="3.90.1200.10">
    <property type="match status" value="1"/>
</dbReference>
<dbReference type="Proteomes" id="UP000655868">
    <property type="component" value="Unassembled WGS sequence"/>
</dbReference>
<dbReference type="Pfam" id="PF13671">
    <property type="entry name" value="AAA_33"/>
    <property type="match status" value="1"/>
</dbReference>
<sequence length="487" mass="51984">MVVSRMSELYAELHETHTGIVLLVGDRALKAKKPCRMPFLDFSSVELREQACARELDLNRRLAADVYLGLGHLSDPLGGPSEPIVVMRRMSEKTRLSTMIACGEDVEPALTDLSARIAAFHATAVRSSEIDRQGTVPFVQRRWEANLLEIAALADVPARHLLPTIERLATAYLAGRESLFAARIAESRVVDGHGDLICEDVFCLPDGPRALDCLDFDDALRFVDGIDDVCFLAMDLEFRGRPDLATAFLSAYLAAAGDAVPPSLIGHYVAYRALVRAKVECIRGAQGDIRSIEAAEAHLELAVAHLKRSCVRLCLVGGLPGTGKSTVSTALAQRVGATVISSDKVRKELVAAGVIDGEPGTFEQGLYSPEAVALVYKSILARAREKLENGVSVIIDASWTDPERVAEAAALALATDAVHIVMHCTAPVRIAAARISQRRGGDSDATVAVASAMAERASTDLHGLLTVDTSGSVEASVDTAAGGWNSI</sequence>
<dbReference type="Gene3D" id="3.40.50.300">
    <property type="entry name" value="P-loop containing nucleotide triphosphate hydrolases"/>
    <property type="match status" value="1"/>
</dbReference>
<evidence type="ECO:0000313" key="1">
    <source>
        <dbReference type="EMBL" id="MBJ8341286.1"/>
    </source>
</evidence>
<dbReference type="InterPro" id="IPR011009">
    <property type="entry name" value="Kinase-like_dom_sf"/>
</dbReference>
<name>A0A934NTS9_9NOCA</name>
<gene>
    <name evidence="1" type="ORF">JGU71_20585</name>
</gene>
<protein>
    <submittedName>
        <fullName evidence="1">AAA family ATPase</fullName>
    </submittedName>
</protein>
<dbReference type="SUPFAM" id="SSF56112">
    <property type="entry name" value="Protein kinase-like (PK-like)"/>
    <property type="match status" value="1"/>
</dbReference>
<comment type="caution">
    <text evidence="1">The sequence shown here is derived from an EMBL/GenBank/DDBJ whole genome shotgun (WGS) entry which is preliminary data.</text>
</comment>
<keyword evidence="2" id="KW-1185">Reference proteome</keyword>
<dbReference type="PANTHER" id="PTHR43883">
    <property type="entry name" value="SLR0207 PROTEIN"/>
    <property type="match status" value="1"/>
</dbReference>
<evidence type="ECO:0000313" key="2">
    <source>
        <dbReference type="Proteomes" id="UP000655868"/>
    </source>
</evidence>
<dbReference type="EMBL" id="JAEMNV010000007">
    <property type="protein sequence ID" value="MBJ8341286.1"/>
    <property type="molecule type" value="Genomic_DNA"/>
</dbReference>
<organism evidence="1 2">
    <name type="scientific">Antrihabitans stalagmiti</name>
    <dbReference type="NCBI Taxonomy" id="2799499"/>
    <lineage>
        <taxon>Bacteria</taxon>
        <taxon>Bacillati</taxon>
        <taxon>Actinomycetota</taxon>
        <taxon>Actinomycetes</taxon>
        <taxon>Mycobacteriales</taxon>
        <taxon>Nocardiaceae</taxon>
        <taxon>Antrihabitans</taxon>
    </lineage>
</organism>